<evidence type="ECO:0000313" key="2">
    <source>
        <dbReference type="Proteomes" id="UP000639772"/>
    </source>
</evidence>
<gene>
    <name evidence="1" type="ORF">HPP92_003734</name>
</gene>
<dbReference type="Proteomes" id="UP000639772">
    <property type="component" value="Chromosome 1"/>
</dbReference>
<evidence type="ECO:0000313" key="1">
    <source>
        <dbReference type="EMBL" id="KAG0503662.1"/>
    </source>
</evidence>
<organism evidence="1 2">
    <name type="scientific">Vanilla planifolia</name>
    <name type="common">Vanilla</name>
    <dbReference type="NCBI Taxonomy" id="51239"/>
    <lineage>
        <taxon>Eukaryota</taxon>
        <taxon>Viridiplantae</taxon>
        <taxon>Streptophyta</taxon>
        <taxon>Embryophyta</taxon>
        <taxon>Tracheophyta</taxon>
        <taxon>Spermatophyta</taxon>
        <taxon>Magnoliopsida</taxon>
        <taxon>Liliopsida</taxon>
        <taxon>Asparagales</taxon>
        <taxon>Orchidaceae</taxon>
        <taxon>Vanilloideae</taxon>
        <taxon>Vanilleae</taxon>
        <taxon>Vanilla</taxon>
    </lineage>
</organism>
<name>A0A835VLS5_VANPL</name>
<proteinExistence type="predicted"/>
<dbReference type="AlphaFoldDB" id="A0A835VLS5"/>
<sequence length="141" mass="15655">MVVARRQMKKTYMSPLPAMSDPEGFHELEVGVSSHEVKDHRTMRDLAEGAVRNGDVSCLASAKDACISFAEQKCIPSFAGAESPPLLKPPRCRVGPPTIEQERLDSMLLVHVRGMGVVVSSERGLHVRENKDRKEQKREGF</sequence>
<reference evidence="1 2" key="1">
    <citation type="journal article" date="2020" name="Nat. Food">
        <title>A phased Vanilla planifolia genome enables genetic improvement of flavour and production.</title>
        <authorList>
            <person name="Hasing T."/>
            <person name="Tang H."/>
            <person name="Brym M."/>
            <person name="Khazi F."/>
            <person name="Huang T."/>
            <person name="Chambers A.H."/>
        </authorList>
    </citation>
    <scope>NUCLEOTIDE SEQUENCE [LARGE SCALE GENOMIC DNA]</scope>
    <source>
        <tissue evidence="1">Leaf</tissue>
    </source>
</reference>
<accession>A0A835VLS5</accession>
<dbReference type="OrthoDB" id="1928518at2759"/>
<comment type="caution">
    <text evidence="1">The sequence shown here is derived from an EMBL/GenBank/DDBJ whole genome shotgun (WGS) entry which is preliminary data.</text>
</comment>
<dbReference type="EMBL" id="JADCNM010000001">
    <property type="protein sequence ID" value="KAG0503662.1"/>
    <property type="molecule type" value="Genomic_DNA"/>
</dbReference>
<protein>
    <submittedName>
        <fullName evidence="1">Uncharacterized protein</fullName>
    </submittedName>
</protein>